<protein>
    <submittedName>
        <fullName evidence="4">3-ketoacyl-ACP reductase</fullName>
    </submittedName>
</protein>
<dbReference type="PROSITE" id="PS00061">
    <property type="entry name" value="ADH_SHORT"/>
    <property type="match status" value="1"/>
</dbReference>
<accession>A0A1C7EDU3</accession>
<dbReference type="GO" id="GO:0008206">
    <property type="term" value="P:bile acid metabolic process"/>
    <property type="evidence" value="ECO:0007669"/>
    <property type="project" value="UniProtKB-ARBA"/>
</dbReference>
<dbReference type="FunFam" id="3.40.50.720:FF:000084">
    <property type="entry name" value="Short-chain dehydrogenase reductase"/>
    <property type="match status" value="1"/>
</dbReference>
<dbReference type="OrthoDB" id="9775296at2"/>
<dbReference type="EMBL" id="CP016539">
    <property type="protein sequence ID" value="ANU21567.1"/>
    <property type="molecule type" value="Genomic_DNA"/>
</dbReference>
<evidence type="ECO:0000256" key="1">
    <source>
        <dbReference type="ARBA" id="ARBA00006484"/>
    </source>
</evidence>
<dbReference type="PANTHER" id="PTHR42760">
    <property type="entry name" value="SHORT-CHAIN DEHYDROGENASES/REDUCTASES FAMILY MEMBER"/>
    <property type="match status" value="1"/>
</dbReference>
<dbReference type="RefSeq" id="WP_068872462.1">
    <property type="nucleotide sequence ID" value="NZ_CP016539.2"/>
</dbReference>
<dbReference type="NCBIfam" id="NF005806">
    <property type="entry name" value="PRK07666.1"/>
    <property type="match status" value="1"/>
</dbReference>
<dbReference type="PIRSF" id="PIRSF000126">
    <property type="entry name" value="11-beta-HSD1"/>
    <property type="match status" value="1"/>
</dbReference>
<dbReference type="GO" id="GO:0016616">
    <property type="term" value="F:oxidoreductase activity, acting on the CH-OH group of donors, NAD or NADP as acceptor"/>
    <property type="evidence" value="ECO:0007669"/>
    <property type="project" value="TreeGrafter"/>
</dbReference>
<dbReference type="SUPFAM" id="SSF51735">
    <property type="entry name" value="NAD(P)-binding Rossmann-fold domains"/>
    <property type="match status" value="1"/>
</dbReference>
<keyword evidence="5" id="KW-1185">Reference proteome</keyword>
<dbReference type="KEGG" id="ppla:BBI15_15955"/>
<name>A0A1C7EDU3_9BACL</name>
<dbReference type="InterPro" id="IPR036291">
    <property type="entry name" value="NAD(P)-bd_dom_sf"/>
</dbReference>
<reference evidence="4" key="1">
    <citation type="submission" date="2016-10" db="EMBL/GenBank/DDBJ databases">
        <authorList>
            <person name="See-Too W.S."/>
        </authorList>
    </citation>
    <scope>NUCLEOTIDE SEQUENCE [LARGE SCALE GENOMIC DNA]</scope>
    <source>
        <strain evidence="4">DSM 23997</strain>
    </source>
</reference>
<dbReference type="AlphaFoldDB" id="A0A1C7EDU3"/>
<dbReference type="PRINTS" id="PR00080">
    <property type="entry name" value="SDRFAMILY"/>
</dbReference>
<dbReference type="InterPro" id="IPR002347">
    <property type="entry name" value="SDR_fam"/>
</dbReference>
<evidence type="ECO:0000313" key="5">
    <source>
        <dbReference type="Proteomes" id="UP000092650"/>
    </source>
</evidence>
<comment type="similarity">
    <text evidence="1 3">Belongs to the short-chain dehydrogenases/reductases (SDR) family.</text>
</comment>
<dbReference type="STRING" id="1038856.BBI15_15955"/>
<gene>
    <name evidence="4" type="ORF">BBI15_15955</name>
</gene>
<evidence type="ECO:0000256" key="2">
    <source>
        <dbReference type="ARBA" id="ARBA00023002"/>
    </source>
</evidence>
<organism evidence="4 5">
    <name type="scientific">Planococcus plakortidis</name>
    <dbReference type="NCBI Taxonomy" id="1038856"/>
    <lineage>
        <taxon>Bacteria</taxon>
        <taxon>Bacillati</taxon>
        <taxon>Bacillota</taxon>
        <taxon>Bacilli</taxon>
        <taxon>Bacillales</taxon>
        <taxon>Caryophanaceae</taxon>
        <taxon>Planococcus</taxon>
    </lineage>
</organism>
<dbReference type="Pfam" id="PF00106">
    <property type="entry name" value="adh_short"/>
    <property type="match status" value="1"/>
</dbReference>
<evidence type="ECO:0000313" key="4">
    <source>
        <dbReference type="EMBL" id="ANU21567.1"/>
    </source>
</evidence>
<dbReference type="InterPro" id="IPR020904">
    <property type="entry name" value="Sc_DH/Rdtase_CS"/>
</dbReference>
<dbReference type="CDD" id="cd05233">
    <property type="entry name" value="SDR_c"/>
    <property type="match status" value="1"/>
</dbReference>
<dbReference type="Proteomes" id="UP000092650">
    <property type="component" value="Chromosome"/>
</dbReference>
<dbReference type="PRINTS" id="PR00081">
    <property type="entry name" value="GDHRDH"/>
</dbReference>
<proteinExistence type="inferred from homology"/>
<evidence type="ECO:0000256" key="3">
    <source>
        <dbReference type="RuleBase" id="RU000363"/>
    </source>
</evidence>
<dbReference type="PANTHER" id="PTHR42760:SF37">
    <property type="entry name" value="CLAVALDEHYDE DEHYDROGENASE"/>
    <property type="match status" value="1"/>
</dbReference>
<keyword evidence="2" id="KW-0560">Oxidoreductase</keyword>
<dbReference type="Gene3D" id="3.40.50.720">
    <property type="entry name" value="NAD(P)-binding Rossmann-like Domain"/>
    <property type="match status" value="1"/>
</dbReference>
<sequence>MQSIKGKTAIITGGGRGIGRATAIALANEGVNVGLIGLKQENLDKVSVELQDANVKVATASADVTDLAAIEQAIEKLKNELGDIDILINNAGTGKFGGFLELSPEEWKNIVDVNLMGVYNATRAVLPGMIEQSAGDIINISSTAGQKGAPVTSAYSSSKFAVMGLTESLALEVRKHNIRVTALTPSTVVTDLAHESNLITGDAERVMHPEDLADLIVASLKLHPRVFVKSAGLWSTNPS</sequence>